<organism evidence="6 7">
    <name type="scientific">Bacillus infantis</name>
    <dbReference type="NCBI Taxonomy" id="324767"/>
    <lineage>
        <taxon>Bacteria</taxon>
        <taxon>Bacillati</taxon>
        <taxon>Bacillota</taxon>
        <taxon>Bacilli</taxon>
        <taxon>Bacillales</taxon>
        <taxon>Bacillaceae</taxon>
        <taxon>Bacillus</taxon>
    </lineage>
</organism>
<dbReference type="PRINTS" id="PR00368">
    <property type="entry name" value="FADPNR"/>
</dbReference>
<name>A0A5D4SAJ2_9BACI</name>
<evidence type="ECO:0000259" key="5">
    <source>
        <dbReference type="Pfam" id="PF07992"/>
    </source>
</evidence>
<dbReference type="SUPFAM" id="SSF51905">
    <property type="entry name" value="FAD/NAD(P)-binding domain"/>
    <property type="match status" value="1"/>
</dbReference>
<accession>A0A5D4SAJ2</accession>
<gene>
    <name evidence="6" type="ORF">FZD47_20715</name>
</gene>
<comment type="caution">
    <text evidence="6">The sequence shown here is derived from an EMBL/GenBank/DDBJ whole genome shotgun (WGS) entry which is preliminary data.</text>
</comment>
<keyword evidence="4" id="KW-0560">Oxidoreductase</keyword>
<evidence type="ECO:0000313" key="7">
    <source>
        <dbReference type="Proteomes" id="UP000323732"/>
    </source>
</evidence>
<dbReference type="AlphaFoldDB" id="A0A5D4SAJ2"/>
<comment type="subunit">
    <text evidence="2">Homodimer.</text>
</comment>
<dbReference type="InterPro" id="IPR023753">
    <property type="entry name" value="FAD/NAD-binding_dom"/>
</dbReference>
<dbReference type="Gene3D" id="3.50.50.60">
    <property type="entry name" value="FAD/NAD(P)-binding domain"/>
    <property type="match status" value="1"/>
</dbReference>
<evidence type="ECO:0000256" key="4">
    <source>
        <dbReference type="ARBA" id="ARBA00023002"/>
    </source>
</evidence>
<feature type="domain" description="FAD/NAD(P)-binding" evidence="5">
    <location>
        <begin position="2"/>
        <end position="106"/>
    </location>
</feature>
<sequence length="186" mass="20097">MYDLIIIGSGPAGSSAAIFSARAKQKVLVIDSDQSQTKSAWVENHYGVLAMTGLDLLETGKIQAEKFGAKFVEDKVINIMSHDETVKVVTESETIEAKAIILATGKVMEFAEKAGINVKETKHPRQKKIIEVDSKGRTNIPNVWAAGVCSGAFIQTIVTAGEGAKVALQIISEMKGSRYLDHDEMC</sequence>
<evidence type="ECO:0000256" key="2">
    <source>
        <dbReference type="ARBA" id="ARBA00011738"/>
    </source>
</evidence>
<evidence type="ECO:0000256" key="1">
    <source>
        <dbReference type="ARBA" id="ARBA00001974"/>
    </source>
</evidence>
<reference evidence="6 7" key="1">
    <citation type="submission" date="2019-08" db="EMBL/GenBank/DDBJ databases">
        <title>Bacillus genomes from the desert of Cuatro Cienegas, Coahuila.</title>
        <authorList>
            <person name="Olmedo-Alvarez G."/>
        </authorList>
    </citation>
    <scope>NUCLEOTIDE SEQUENCE [LARGE SCALE GENOMIC DNA]</scope>
    <source>
        <strain evidence="6 7">CH37_1T</strain>
    </source>
</reference>
<evidence type="ECO:0000313" key="6">
    <source>
        <dbReference type="EMBL" id="TYS60633.1"/>
    </source>
</evidence>
<dbReference type="PRINTS" id="PR00469">
    <property type="entry name" value="PNDRDTASEII"/>
</dbReference>
<dbReference type="GO" id="GO:0016491">
    <property type="term" value="F:oxidoreductase activity"/>
    <property type="evidence" value="ECO:0007669"/>
    <property type="project" value="UniProtKB-KW"/>
</dbReference>
<dbReference type="InterPro" id="IPR050097">
    <property type="entry name" value="Ferredoxin-NADP_redctase_2"/>
</dbReference>
<evidence type="ECO:0000256" key="3">
    <source>
        <dbReference type="ARBA" id="ARBA00022630"/>
    </source>
</evidence>
<keyword evidence="3" id="KW-0285">Flavoprotein</keyword>
<proteinExistence type="predicted"/>
<dbReference type="RefSeq" id="WP_148950780.1">
    <property type="nucleotide sequence ID" value="NZ_VTES01000006.1"/>
</dbReference>
<protein>
    <submittedName>
        <fullName evidence="6">FAD-binding protein</fullName>
    </submittedName>
</protein>
<dbReference type="InterPro" id="IPR036188">
    <property type="entry name" value="FAD/NAD-bd_sf"/>
</dbReference>
<dbReference type="EMBL" id="VTES01000006">
    <property type="protein sequence ID" value="TYS60633.1"/>
    <property type="molecule type" value="Genomic_DNA"/>
</dbReference>
<dbReference type="Pfam" id="PF07992">
    <property type="entry name" value="Pyr_redox_2"/>
    <property type="match status" value="1"/>
</dbReference>
<comment type="cofactor">
    <cofactor evidence="1">
        <name>FAD</name>
        <dbReference type="ChEBI" id="CHEBI:57692"/>
    </cofactor>
</comment>
<dbReference type="PANTHER" id="PTHR48105">
    <property type="entry name" value="THIOREDOXIN REDUCTASE 1-RELATED-RELATED"/>
    <property type="match status" value="1"/>
</dbReference>
<dbReference type="Proteomes" id="UP000323732">
    <property type="component" value="Unassembled WGS sequence"/>
</dbReference>